<dbReference type="PRINTS" id="PR00080">
    <property type="entry name" value="SDRFAMILY"/>
</dbReference>
<dbReference type="Proteomes" id="UP000608154">
    <property type="component" value="Unassembled WGS sequence"/>
</dbReference>
<accession>A0A916TQT4</accession>
<comment type="caution">
    <text evidence="4">The sequence shown here is derived from an EMBL/GenBank/DDBJ whole genome shotgun (WGS) entry which is preliminary data.</text>
</comment>
<evidence type="ECO:0000313" key="5">
    <source>
        <dbReference type="Proteomes" id="UP000608154"/>
    </source>
</evidence>
<dbReference type="FunFam" id="3.40.50.720:FF:000047">
    <property type="entry name" value="NADP-dependent L-serine/L-allo-threonine dehydrogenase"/>
    <property type="match status" value="1"/>
</dbReference>
<dbReference type="InterPro" id="IPR036291">
    <property type="entry name" value="NAD(P)-bd_dom_sf"/>
</dbReference>
<dbReference type="Gene3D" id="3.40.50.720">
    <property type="entry name" value="NAD(P)-binding Rossmann-like Domain"/>
    <property type="match status" value="1"/>
</dbReference>
<evidence type="ECO:0000256" key="3">
    <source>
        <dbReference type="RuleBase" id="RU000363"/>
    </source>
</evidence>
<name>A0A916TQT4_9SPHN</name>
<sequence length="257" mass="26671">MPGESEKMPRLLAGKVALVTGASSGIGEATALCLAEAGAAVAMSARRADRLSGLVEKIETSGGTAVAIPGDMTVEADAKRAVEETVATLGGIDILVNSAGVMQAGGIENCDTDLYRKVIDINLMGTVYTCAAAVPHMLAKGEGDIITISSLAGRKGGPMTSAYSASKHAVNFMTDGMRQELGDRNIRVCTLMPGATETEVGDNIADPNWRTAIKAHVSKEGAVKPRDIGEAIVFILSMPRRTNISEIAIRPTIDTSA</sequence>
<comment type="similarity">
    <text evidence="1 3">Belongs to the short-chain dehydrogenases/reductases (SDR) family.</text>
</comment>
<dbReference type="SUPFAM" id="SSF51735">
    <property type="entry name" value="NAD(P)-binding Rossmann-fold domains"/>
    <property type="match status" value="1"/>
</dbReference>
<evidence type="ECO:0000313" key="4">
    <source>
        <dbReference type="EMBL" id="GGB92713.1"/>
    </source>
</evidence>
<dbReference type="PANTHER" id="PTHR43115">
    <property type="entry name" value="DEHYDROGENASE/REDUCTASE SDR FAMILY MEMBER 11"/>
    <property type="match status" value="1"/>
</dbReference>
<dbReference type="Pfam" id="PF00106">
    <property type="entry name" value="adh_short"/>
    <property type="match status" value="1"/>
</dbReference>
<dbReference type="PRINTS" id="PR00081">
    <property type="entry name" value="GDHRDH"/>
</dbReference>
<dbReference type="EMBL" id="BMHK01000004">
    <property type="protein sequence ID" value="GGB92713.1"/>
    <property type="molecule type" value="Genomic_DNA"/>
</dbReference>
<dbReference type="PANTHER" id="PTHR43115:SF4">
    <property type="entry name" value="DEHYDROGENASE_REDUCTASE SDR FAMILY MEMBER 11"/>
    <property type="match status" value="1"/>
</dbReference>
<dbReference type="InterPro" id="IPR020904">
    <property type="entry name" value="Sc_DH/Rdtase_CS"/>
</dbReference>
<reference evidence="4" key="2">
    <citation type="submission" date="2020-09" db="EMBL/GenBank/DDBJ databases">
        <authorList>
            <person name="Sun Q."/>
            <person name="Zhou Y."/>
        </authorList>
    </citation>
    <scope>NUCLEOTIDE SEQUENCE</scope>
    <source>
        <strain evidence="4">CGMCC 1.15095</strain>
    </source>
</reference>
<gene>
    <name evidence="4" type="ORF">GCM10011494_08870</name>
</gene>
<keyword evidence="2" id="KW-0560">Oxidoreductase</keyword>
<evidence type="ECO:0000256" key="1">
    <source>
        <dbReference type="ARBA" id="ARBA00006484"/>
    </source>
</evidence>
<dbReference type="PROSITE" id="PS00061">
    <property type="entry name" value="ADH_SHORT"/>
    <property type="match status" value="1"/>
</dbReference>
<keyword evidence="5" id="KW-1185">Reference proteome</keyword>
<dbReference type="GO" id="GO:0016616">
    <property type="term" value="F:oxidoreductase activity, acting on the CH-OH group of donors, NAD or NADP as acceptor"/>
    <property type="evidence" value="ECO:0007669"/>
    <property type="project" value="UniProtKB-ARBA"/>
</dbReference>
<evidence type="ECO:0000256" key="2">
    <source>
        <dbReference type="ARBA" id="ARBA00023002"/>
    </source>
</evidence>
<protein>
    <submittedName>
        <fullName evidence="4">Aldehyde dehydrogenase</fullName>
    </submittedName>
</protein>
<dbReference type="AlphaFoldDB" id="A0A916TQT4"/>
<reference evidence="4" key="1">
    <citation type="journal article" date="2014" name="Int. J. Syst. Evol. Microbiol.">
        <title>Complete genome sequence of Corynebacterium casei LMG S-19264T (=DSM 44701T), isolated from a smear-ripened cheese.</title>
        <authorList>
            <consortium name="US DOE Joint Genome Institute (JGI-PGF)"/>
            <person name="Walter F."/>
            <person name="Albersmeier A."/>
            <person name="Kalinowski J."/>
            <person name="Ruckert C."/>
        </authorList>
    </citation>
    <scope>NUCLEOTIDE SEQUENCE</scope>
    <source>
        <strain evidence="4">CGMCC 1.15095</strain>
    </source>
</reference>
<dbReference type="InterPro" id="IPR002347">
    <property type="entry name" value="SDR_fam"/>
</dbReference>
<organism evidence="4 5">
    <name type="scientific">Novosphingobium endophyticum</name>
    <dbReference type="NCBI Taxonomy" id="1955250"/>
    <lineage>
        <taxon>Bacteria</taxon>
        <taxon>Pseudomonadati</taxon>
        <taxon>Pseudomonadota</taxon>
        <taxon>Alphaproteobacteria</taxon>
        <taxon>Sphingomonadales</taxon>
        <taxon>Sphingomonadaceae</taxon>
        <taxon>Novosphingobium</taxon>
    </lineage>
</organism>
<proteinExistence type="inferred from homology"/>